<dbReference type="EMBL" id="CAJNOR010005675">
    <property type="protein sequence ID" value="CAF1572157.1"/>
    <property type="molecule type" value="Genomic_DNA"/>
</dbReference>
<evidence type="ECO:0000256" key="5">
    <source>
        <dbReference type="ARBA" id="ARBA00022676"/>
    </source>
</evidence>
<evidence type="ECO:0000256" key="9">
    <source>
        <dbReference type="ARBA" id="ARBA00022968"/>
    </source>
</evidence>
<accession>A0A815YNB2</accession>
<comment type="subcellular location">
    <subcellularLocation>
        <location evidence="1">Membrane</location>
        <topology evidence="1">Single-pass type II membrane protein</topology>
    </subcellularLocation>
</comment>
<organism evidence="13 14">
    <name type="scientific">Adineta ricciae</name>
    <name type="common">Rotifer</name>
    <dbReference type="NCBI Taxonomy" id="249248"/>
    <lineage>
        <taxon>Eukaryota</taxon>
        <taxon>Metazoa</taxon>
        <taxon>Spiralia</taxon>
        <taxon>Gnathifera</taxon>
        <taxon>Rotifera</taxon>
        <taxon>Eurotatoria</taxon>
        <taxon>Bdelloidea</taxon>
        <taxon>Adinetida</taxon>
        <taxon>Adinetidae</taxon>
        <taxon>Adineta</taxon>
    </lineage>
</organism>
<keyword evidence="11" id="KW-0472">Membrane</keyword>
<dbReference type="GO" id="GO:0016020">
    <property type="term" value="C:membrane"/>
    <property type="evidence" value="ECO:0007669"/>
    <property type="project" value="UniProtKB-SubCell"/>
</dbReference>
<dbReference type="InterPro" id="IPR026050">
    <property type="entry name" value="C1GALT1/C1GALT1_chp1"/>
</dbReference>
<dbReference type="EC" id="2.4.1.122" evidence="4"/>
<keyword evidence="10" id="KW-1133">Transmembrane helix</keyword>
<feature type="domain" description="Fringe-like glycosyltransferase" evidence="12">
    <location>
        <begin position="20"/>
        <end position="255"/>
    </location>
</feature>
<keyword evidence="5" id="KW-0328">Glycosyltransferase</keyword>
<evidence type="ECO:0000313" key="13">
    <source>
        <dbReference type="EMBL" id="CAF1572157.1"/>
    </source>
</evidence>
<keyword evidence="9" id="KW-0735">Signal-anchor</keyword>
<evidence type="ECO:0000256" key="4">
    <source>
        <dbReference type="ARBA" id="ARBA00012557"/>
    </source>
</evidence>
<evidence type="ECO:0000256" key="1">
    <source>
        <dbReference type="ARBA" id="ARBA00004606"/>
    </source>
</evidence>
<dbReference type="AlphaFoldDB" id="A0A815YNB2"/>
<evidence type="ECO:0000259" key="12">
    <source>
        <dbReference type="Pfam" id="PF02434"/>
    </source>
</evidence>
<evidence type="ECO:0000256" key="10">
    <source>
        <dbReference type="ARBA" id="ARBA00022989"/>
    </source>
</evidence>
<dbReference type="Proteomes" id="UP000663828">
    <property type="component" value="Unassembled WGS sequence"/>
</dbReference>
<evidence type="ECO:0000256" key="7">
    <source>
        <dbReference type="ARBA" id="ARBA00022692"/>
    </source>
</evidence>
<dbReference type="GO" id="GO:0016263">
    <property type="term" value="F:glycoprotein-N-acetylgalactosamine 3-beta-galactosyltransferase activity"/>
    <property type="evidence" value="ECO:0007669"/>
    <property type="project" value="UniProtKB-EC"/>
</dbReference>
<dbReference type="PANTHER" id="PTHR23033">
    <property type="entry name" value="BETA1,3-GALACTOSYLTRANSFERASE"/>
    <property type="match status" value="1"/>
</dbReference>
<keyword evidence="8" id="KW-0547">Nucleotide-binding</keyword>
<evidence type="ECO:0000256" key="6">
    <source>
        <dbReference type="ARBA" id="ARBA00022679"/>
    </source>
</evidence>
<keyword evidence="7" id="KW-0812">Transmembrane</keyword>
<protein>
    <recommendedName>
        <fullName evidence="4">N-acetylgalactosaminide beta-1,3-galactosyltransferase</fullName>
        <ecNumber evidence="4">2.4.1.122</ecNumber>
    </recommendedName>
</protein>
<evidence type="ECO:0000256" key="11">
    <source>
        <dbReference type="ARBA" id="ARBA00023136"/>
    </source>
</evidence>
<comment type="similarity">
    <text evidence="3">Belongs to the glycosyltransferase 31 family. Beta3-Gal-T subfamily.</text>
</comment>
<reference evidence="13" key="1">
    <citation type="submission" date="2021-02" db="EMBL/GenBank/DDBJ databases">
        <authorList>
            <person name="Nowell W R."/>
        </authorList>
    </citation>
    <scope>NUCLEOTIDE SEQUENCE</scope>
</reference>
<evidence type="ECO:0000256" key="3">
    <source>
        <dbReference type="ARBA" id="ARBA00006462"/>
    </source>
</evidence>
<sequence>MNFVLPTNRADHHLLSSRTLIIVRTAYRCRSRLNFLLKSWIPTKIEQQRKNIYLLTDVDITGRTYTEFSNVILTQCSGTHDLLDLCCKTAHEFELYYNLTEKNYSGFDWMCRFDDDQYVNLNNLYKYLDNFNASIPFYIGCTHTEPILKVPEDPSRTFPYAIYGGGVCYSKAMLKKMRHFVNKKSMPSLCQRVNFVDDMCLGYICVVKCNTSMTIINERFHAHVEKVNESFHQWDLDKLADMITVGFSSFVYPMNRMLLFHHLIQLQKSDTNSLYLISNLLWNLQREYEASHLQNIVRVAHNEGTCRN</sequence>
<dbReference type="Pfam" id="PF02434">
    <property type="entry name" value="Fringe"/>
    <property type="match status" value="1"/>
</dbReference>
<evidence type="ECO:0000256" key="2">
    <source>
        <dbReference type="ARBA" id="ARBA00004922"/>
    </source>
</evidence>
<proteinExistence type="inferred from homology"/>
<dbReference type="InterPro" id="IPR003378">
    <property type="entry name" value="Fringe-like_glycosylTrfase"/>
</dbReference>
<evidence type="ECO:0000313" key="14">
    <source>
        <dbReference type="Proteomes" id="UP000663828"/>
    </source>
</evidence>
<comment type="pathway">
    <text evidence="2">Protein modification; protein glycosylation.</text>
</comment>
<keyword evidence="14" id="KW-1185">Reference proteome</keyword>
<dbReference type="Gene3D" id="3.90.550.50">
    <property type="match status" value="1"/>
</dbReference>
<gene>
    <name evidence="13" type="ORF">XAT740_LOCUS44584</name>
</gene>
<keyword evidence="6" id="KW-0808">Transferase</keyword>
<comment type="caution">
    <text evidence="13">The sequence shown here is derived from an EMBL/GenBank/DDBJ whole genome shotgun (WGS) entry which is preliminary data.</text>
</comment>
<dbReference type="GO" id="GO:0000166">
    <property type="term" value="F:nucleotide binding"/>
    <property type="evidence" value="ECO:0007669"/>
    <property type="project" value="UniProtKB-KW"/>
</dbReference>
<name>A0A815YNB2_ADIRI</name>
<evidence type="ECO:0000256" key="8">
    <source>
        <dbReference type="ARBA" id="ARBA00022741"/>
    </source>
</evidence>